<feature type="non-terminal residue" evidence="2">
    <location>
        <position position="111"/>
    </location>
</feature>
<protein>
    <submittedName>
        <fullName evidence="2">Uncharacterized protein</fullName>
    </submittedName>
</protein>
<reference evidence="2" key="1">
    <citation type="journal article" date="2023" name="IScience">
        <title>Live-bearing cockroach genome reveals convergent evolutionary mechanisms linked to viviparity in insects and beyond.</title>
        <authorList>
            <person name="Fouks B."/>
            <person name="Harrison M.C."/>
            <person name="Mikhailova A.A."/>
            <person name="Marchal E."/>
            <person name="English S."/>
            <person name="Carruthers M."/>
            <person name="Jennings E.C."/>
            <person name="Chiamaka E.L."/>
            <person name="Frigard R.A."/>
            <person name="Pippel M."/>
            <person name="Attardo G.M."/>
            <person name="Benoit J.B."/>
            <person name="Bornberg-Bauer E."/>
            <person name="Tobe S.S."/>
        </authorList>
    </citation>
    <scope>NUCLEOTIDE SEQUENCE</scope>
    <source>
        <strain evidence="2">Stay&amp;Tobe</strain>
    </source>
</reference>
<evidence type="ECO:0000313" key="2">
    <source>
        <dbReference type="EMBL" id="KAJ9579352.1"/>
    </source>
</evidence>
<name>A0AAD7ZFH9_DIPPU</name>
<dbReference type="EMBL" id="JASPKZ010008480">
    <property type="protein sequence ID" value="KAJ9579352.1"/>
    <property type="molecule type" value="Genomic_DNA"/>
</dbReference>
<dbReference type="Proteomes" id="UP001233999">
    <property type="component" value="Unassembled WGS sequence"/>
</dbReference>
<evidence type="ECO:0000313" key="3">
    <source>
        <dbReference type="Proteomes" id="UP001233999"/>
    </source>
</evidence>
<feature type="region of interest" description="Disordered" evidence="1">
    <location>
        <begin position="46"/>
        <end position="111"/>
    </location>
</feature>
<comment type="caution">
    <text evidence="2">The sequence shown here is derived from an EMBL/GenBank/DDBJ whole genome shotgun (WGS) entry which is preliminary data.</text>
</comment>
<gene>
    <name evidence="2" type="ORF">L9F63_024542</name>
</gene>
<feature type="non-terminal residue" evidence="2">
    <location>
        <position position="1"/>
    </location>
</feature>
<dbReference type="AlphaFoldDB" id="A0AAD7ZFH9"/>
<feature type="compositionally biased region" description="Basic residues" evidence="1">
    <location>
        <begin position="63"/>
        <end position="90"/>
    </location>
</feature>
<sequence length="111" mass="13013">AQYVKARRRMCQKQLREGCVRSSSVCKGQEKDVSEAAQYVKARRRMCQKQLKPERDEEALLTNRKRTPKPRGRSYHRRPTAKTKHKRKLHQPGGRRMVNNTASNHSDRATK</sequence>
<organism evidence="2 3">
    <name type="scientific">Diploptera punctata</name>
    <name type="common">Pacific beetle cockroach</name>
    <dbReference type="NCBI Taxonomy" id="6984"/>
    <lineage>
        <taxon>Eukaryota</taxon>
        <taxon>Metazoa</taxon>
        <taxon>Ecdysozoa</taxon>
        <taxon>Arthropoda</taxon>
        <taxon>Hexapoda</taxon>
        <taxon>Insecta</taxon>
        <taxon>Pterygota</taxon>
        <taxon>Neoptera</taxon>
        <taxon>Polyneoptera</taxon>
        <taxon>Dictyoptera</taxon>
        <taxon>Blattodea</taxon>
        <taxon>Blaberoidea</taxon>
        <taxon>Blaberidae</taxon>
        <taxon>Diplopterinae</taxon>
        <taxon>Diploptera</taxon>
    </lineage>
</organism>
<keyword evidence="3" id="KW-1185">Reference proteome</keyword>
<accession>A0AAD7ZFH9</accession>
<proteinExistence type="predicted"/>
<evidence type="ECO:0000256" key="1">
    <source>
        <dbReference type="SAM" id="MobiDB-lite"/>
    </source>
</evidence>
<reference evidence="2" key="2">
    <citation type="submission" date="2023-05" db="EMBL/GenBank/DDBJ databases">
        <authorList>
            <person name="Fouks B."/>
        </authorList>
    </citation>
    <scope>NUCLEOTIDE SEQUENCE</scope>
    <source>
        <strain evidence="2">Stay&amp;Tobe</strain>
        <tissue evidence="2">Testes</tissue>
    </source>
</reference>